<dbReference type="Proteomes" id="UP000604117">
    <property type="component" value="Unassembled WGS sequence"/>
</dbReference>
<evidence type="ECO:0000313" key="2">
    <source>
        <dbReference type="EMBL" id="GIF75356.1"/>
    </source>
</evidence>
<feature type="compositionally biased region" description="Acidic residues" evidence="1">
    <location>
        <begin position="1"/>
        <end position="16"/>
    </location>
</feature>
<keyword evidence="3" id="KW-1185">Reference proteome</keyword>
<feature type="region of interest" description="Disordered" evidence="1">
    <location>
        <begin position="1"/>
        <end position="58"/>
    </location>
</feature>
<feature type="compositionally biased region" description="Basic and acidic residues" evidence="1">
    <location>
        <begin position="49"/>
        <end position="58"/>
    </location>
</feature>
<proteinExistence type="predicted"/>
<organism evidence="2 3">
    <name type="scientific">Asanoa siamensis</name>
    <dbReference type="NCBI Taxonomy" id="926357"/>
    <lineage>
        <taxon>Bacteria</taxon>
        <taxon>Bacillati</taxon>
        <taxon>Actinomycetota</taxon>
        <taxon>Actinomycetes</taxon>
        <taxon>Micromonosporales</taxon>
        <taxon>Micromonosporaceae</taxon>
        <taxon>Asanoa</taxon>
    </lineage>
</organism>
<dbReference type="RefSeq" id="WP_203716224.1">
    <property type="nucleotide sequence ID" value="NZ_BONE01000042.1"/>
</dbReference>
<name>A0ABQ4CVN4_9ACTN</name>
<gene>
    <name evidence="2" type="ORF">Asi02nite_48740</name>
</gene>
<dbReference type="EMBL" id="BONE01000042">
    <property type="protein sequence ID" value="GIF75356.1"/>
    <property type="molecule type" value="Genomic_DNA"/>
</dbReference>
<protein>
    <submittedName>
        <fullName evidence="2">Uncharacterized protein</fullName>
    </submittedName>
</protein>
<reference evidence="2 3" key="1">
    <citation type="submission" date="2021-01" db="EMBL/GenBank/DDBJ databases">
        <title>Whole genome shotgun sequence of Asanoa siamensis NBRC 107932.</title>
        <authorList>
            <person name="Komaki H."/>
            <person name="Tamura T."/>
        </authorList>
    </citation>
    <scope>NUCLEOTIDE SEQUENCE [LARGE SCALE GENOMIC DNA]</scope>
    <source>
        <strain evidence="2 3">NBRC 107932</strain>
    </source>
</reference>
<evidence type="ECO:0000313" key="3">
    <source>
        <dbReference type="Proteomes" id="UP000604117"/>
    </source>
</evidence>
<sequence>MTDPDERDPEANEADASEQATPAVPDDPRDDAVRVGPEVPEADAVEQSRSVRPDDDYR</sequence>
<evidence type="ECO:0000256" key="1">
    <source>
        <dbReference type="SAM" id="MobiDB-lite"/>
    </source>
</evidence>
<accession>A0ABQ4CVN4</accession>
<comment type="caution">
    <text evidence="2">The sequence shown here is derived from an EMBL/GenBank/DDBJ whole genome shotgun (WGS) entry which is preliminary data.</text>
</comment>